<protein>
    <recommendedName>
        <fullName evidence="3">DUF559 domain-containing protein</fullName>
    </recommendedName>
</protein>
<sequence>MAERLATDFAFSHSSAALLHGCWTWRLGPAVHVTQSGVPKAGRRADPLLRRHCSALPPDSRTTVAGLPVTSLERTVVDSACELDEEQAIVIADSALRLGADPDLIVSMTDARAGYRGIRRARRVLALADGDSESPGETLTRCTVVQAGLPTPRVQIDIHTGRGTLWVDLGWDDIKVGIEFDGVGKYGADGRDARADILAEKKRDGVLDGLGWTIVHVVWADLADRDALVARVRGAIGLGTRRTLLTQGSVPARWLPGASRVA</sequence>
<dbReference type="HOGENOM" id="CLU_052626_5_2_11"/>
<name>C5C1Y0_BEUC1</name>
<dbReference type="eggNOG" id="COG5340">
    <property type="taxonomic scope" value="Bacteria"/>
</dbReference>
<reference evidence="1 2" key="1">
    <citation type="journal article" date="2009" name="Stand. Genomic Sci.">
        <title>Complete genome sequence of Beutenbergia cavernae type strain (HKI 0122).</title>
        <authorList>
            <person name="Land M."/>
            <person name="Pukall R."/>
            <person name="Abt B."/>
            <person name="Goker M."/>
            <person name="Rohde M."/>
            <person name="Glavina Del Rio T."/>
            <person name="Tice H."/>
            <person name="Copeland A."/>
            <person name="Cheng J.F."/>
            <person name="Lucas S."/>
            <person name="Chen F."/>
            <person name="Nolan M."/>
            <person name="Bruce D."/>
            <person name="Goodwin L."/>
            <person name="Pitluck S."/>
            <person name="Ivanova N."/>
            <person name="Mavromatis K."/>
            <person name="Ovchinnikova G."/>
            <person name="Pati A."/>
            <person name="Chen A."/>
            <person name="Palaniappan K."/>
            <person name="Hauser L."/>
            <person name="Chang Y.J."/>
            <person name="Jefferies C.C."/>
            <person name="Saunders E."/>
            <person name="Brettin T."/>
            <person name="Detter J.C."/>
            <person name="Han C."/>
            <person name="Chain P."/>
            <person name="Bristow J."/>
            <person name="Eisen J.A."/>
            <person name="Markowitz V."/>
            <person name="Hugenholtz P."/>
            <person name="Kyrpides N.C."/>
            <person name="Klenk H.P."/>
            <person name="Lapidus A."/>
        </authorList>
    </citation>
    <scope>NUCLEOTIDE SEQUENCE [LARGE SCALE GENOMIC DNA]</scope>
    <source>
        <strain evidence="2">ATCC BAA-8 / DSM 12333 / NBRC 16432</strain>
    </source>
</reference>
<dbReference type="KEGG" id="bcv:Bcav_1339"/>
<proteinExistence type="predicted"/>
<evidence type="ECO:0000313" key="2">
    <source>
        <dbReference type="Proteomes" id="UP000007962"/>
    </source>
</evidence>
<evidence type="ECO:0000313" key="1">
    <source>
        <dbReference type="EMBL" id="ACQ79598.1"/>
    </source>
</evidence>
<organism evidence="1 2">
    <name type="scientific">Beutenbergia cavernae (strain ATCC BAA-8 / DSM 12333 / CCUG 43141 / JCM 11478 / NBRC 16432 / NCIMB 13614 / HKI 0122)</name>
    <dbReference type="NCBI Taxonomy" id="471853"/>
    <lineage>
        <taxon>Bacteria</taxon>
        <taxon>Bacillati</taxon>
        <taxon>Actinomycetota</taxon>
        <taxon>Actinomycetes</taxon>
        <taxon>Micrococcales</taxon>
        <taxon>Beutenbergiaceae</taxon>
        <taxon>Beutenbergia</taxon>
    </lineage>
</organism>
<gene>
    <name evidence="1" type="ordered locus">Bcav_1339</name>
</gene>
<dbReference type="RefSeq" id="WP_015881838.1">
    <property type="nucleotide sequence ID" value="NC_012669.1"/>
</dbReference>
<accession>C5C1Y0</accession>
<dbReference type="EMBL" id="CP001618">
    <property type="protein sequence ID" value="ACQ79598.1"/>
    <property type="molecule type" value="Genomic_DNA"/>
</dbReference>
<keyword evidence="2" id="KW-1185">Reference proteome</keyword>
<dbReference type="Proteomes" id="UP000007962">
    <property type="component" value="Chromosome"/>
</dbReference>
<evidence type="ECO:0008006" key="3">
    <source>
        <dbReference type="Google" id="ProtNLM"/>
    </source>
</evidence>
<dbReference type="OrthoDB" id="5517693at2"/>
<dbReference type="AlphaFoldDB" id="C5C1Y0"/>